<gene>
    <name evidence="1" type="ORF">METZ01_LOCUS153696</name>
</gene>
<dbReference type="GO" id="GO:0033194">
    <property type="term" value="P:response to hydroperoxide"/>
    <property type="evidence" value="ECO:0007669"/>
    <property type="project" value="TreeGrafter"/>
</dbReference>
<dbReference type="EMBL" id="UINC01025375">
    <property type="protein sequence ID" value="SVB00842.1"/>
    <property type="molecule type" value="Genomic_DNA"/>
</dbReference>
<dbReference type="InterPro" id="IPR005583">
    <property type="entry name" value="YaaA"/>
</dbReference>
<dbReference type="GO" id="GO:0005829">
    <property type="term" value="C:cytosol"/>
    <property type="evidence" value="ECO:0007669"/>
    <property type="project" value="TreeGrafter"/>
</dbReference>
<evidence type="ECO:0000313" key="1">
    <source>
        <dbReference type="EMBL" id="SVB00842.1"/>
    </source>
</evidence>
<sequence length="240" mass="27604">MGYTQTQCTFLDQSREIVNILKKFDPIDLQNLMGISENLSFLNFERFKNWRLPFSTESARQAIFSFMGDTYTGLDAGTFTNKDLLFAQDNTRILSGLYGLLRPMDIIMPYRLEMGTKLKTNRGTSLYDFWSTLISKLLNDELVSHEKSIIINCASVEYFKAVNMRTLKAEVVTPVFKEIRNGKPRIISFFAKRARGAMARYIITNQINDIDGIISFDLDNYAYNGSLSSRYEPVFTRYSA</sequence>
<accession>A0A382AI84</accession>
<dbReference type="AlphaFoldDB" id="A0A382AI84"/>
<dbReference type="PANTHER" id="PTHR30283:SF4">
    <property type="entry name" value="PEROXIDE STRESS RESISTANCE PROTEIN YAAA"/>
    <property type="match status" value="1"/>
</dbReference>
<reference evidence="1" key="1">
    <citation type="submission" date="2018-05" db="EMBL/GenBank/DDBJ databases">
        <authorList>
            <person name="Lanie J.A."/>
            <person name="Ng W.-L."/>
            <person name="Kazmierczak K.M."/>
            <person name="Andrzejewski T.M."/>
            <person name="Davidsen T.M."/>
            <person name="Wayne K.J."/>
            <person name="Tettelin H."/>
            <person name="Glass J.I."/>
            <person name="Rusch D."/>
            <person name="Podicherti R."/>
            <person name="Tsui H.-C.T."/>
            <person name="Winkler M.E."/>
        </authorList>
    </citation>
    <scope>NUCLEOTIDE SEQUENCE</scope>
</reference>
<dbReference type="HAMAP" id="MF_00652">
    <property type="entry name" value="UPF0246"/>
    <property type="match status" value="1"/>
</dbReference>
<organism evidence="1">
    <name type="scientific">marine metagenome</name>
    <dbReference type="NCBI Taxonomy" id="408172"/>
    <lineage>
        <taxon>unclassified sequences</taxon>
        <taxon>metagenomes</taxon>
        <taxon>ecological metagenomes</taxon>
    </lineage>
</organism>
<proteinExistence type="inferred from homology"/>
<dbReference type="Pfam" id="PF03883">
    <property type="entry name" value="H2O2_YaaD"/>
    <property type="match status" value="1"/>
</dbReference>
<dbReference type="NCBIfam" id="NF002542">
    <property type="entry name" value="PRK02101.1-3"/>
    <property type="match status" value="1"/>
</dbReference>
<name>A0A382AI84_9ZZZZ</name>
<protein>
    <submittedName>
        <fullName evidence="1">Uncharacterized protein</fullName>
    </submittedName>
</protein>
<dbReference type="PANTHER" id="PTHR30283">
    <property type="entry name" value="PEROXIDE STRESS RESPONSE PROTEIN YAAA"/>
    <property type="match status" value="1"/>
</dbReference>